<dbReference type="Proteomes" id="UP001280581">
    <property type="component" value="Unassembled WGS sequence"/>
</dbReference>
<proteinExistence type="predicted"/>
<keyword evidence="2" id="KW-1185">Reference proteome</keyword>
<evidence type="ECO:0000313" key="1">
    <source>
        <dbReference type="EMBL" id="KAK3207700.1"/>
    </source>
</evidence>
<dbReference type="Gene3D" id="3.40.390.10">
    <property type="entry name" value="Collagenase (Catalytic Domain)"/>
    <property type="match status" value="1"/>
</dbReference>
<gene>
    <name evidence="1" type="ORF">GRF29_96g78560</name>
</gene>
<comment type="caution">
    <text evidence="1">The sequence shown here is derived from an EMBL/GenBank/DDBJ whole genome shotgun (WGS) entry which is preliminary data.</text>
</comment>
<protein>
    <submittedName>
        <fullName evidence="1">Uncharacterized protein</fullName>
    </submittedName>
</protein>
<accession>A0AAN6LWU7</accession>
<reference evidence="1 2" key="1">
    <citation type="submission" date="2021-02" db="EMBL/GenBank/DDBJ databases">
        <title>Genome assembly of Pseudopithomyces chartarum.</title>
        <authorList>
            <person name="Jauregui R."/>
            <person name="Singh J."/>
            <person name="Voisey C."/>
        </authorList>
    </citation>
    <scope>NUCLEOTIDE SEQUENCE [LARGE SCALE GENOMIC DNA]</scope>
    <source>
        <strain evidence="1 2">AGR01</strain>
    </source>
</reference>
<evidence type="ECO:0000313" key="2">
    <source>
        <dbReference type="Proteomes" id="UP001280581"/>
    </source>
</evidence>
<dbReference type="AlphaFoldDB" id="A0AAN6LWU7"/>
<dbReference type="GO" id="GO:0008237">
    <property type="term" value="F:metallopeptidase activity"/>
    <property type="evidence" value="ECO:0007669"/>
    <property type="project" value="InterPro"/>
</dbReference>
<dbReference type="InterPro" id="IPR024079">
    <property type="entry name" value="MetalloPept_cat_dom_sf"/>
</dbReference>
<organism evidence="1 2">
    <name type="scientific">Pseudopithomyces chartarum</name>
    <dbReference type="NCBI Taxonomy" id="1892770"/>
    <lineage>
        <taxon>Eukaryota</taxon>
        <taxon>Fungi</taxon>
        <taxon>Dikarya</taxon>
        <taxon>Ascomycota</taxon>
        <taxon>Pezizomycotina</taxon>
        <taxon>Dothideomycetes</taxon>
        <taxon>Pleosporomycetidae</taxon>
        <taxon>Pleosporales</taxon>
        <taxon>Massarineae</taxon>
        <taxon>Didymosphaeriaceae</taxon>
        <taxon>Pseudopithomyces</taxon>
    </lineage>
</organism>
<name>A0AAN6LWU7_9PLEO</name>
<sequence>MTATVLDYAVRRANSPEYIQEDGTLLQDLVGAPSERDQETLVHVASSFQAALSATGSAEDNGIGVIIHCNDNHLRYPTSGFSGVYFDTSEGRQAQVRMNRGPAPGRTGPCGDNLRAFAYPYSRSDGMSGAAIVLCSIGAGSAFESSDKAGEVSLWRKQGNLSQSPEGLNTLGRYLSYMIIHELMHAIPASLPDSKAEIYGYVAIAGHNIGEVGGNPPSRNDRLHNADSFAFLAMAWYMNKYKFINGKAVWIPAKNNPPPDNL</sequence>
<dbReference type="EMBL" id="WVTA01000008">
    <property type="protein sequence ID" value="KAK3207700.1"/>
    <property type="molecule type" value="Genomic_DNA"/>
</dbReference>